<comment type="similarity">
    <text evidence="3">Belongs to the Tango11 family.</text>
</comment>
<dbReference type="PhylomeDB" id="A0A1B0FAX7"/>
<dbReference type="STRING" id="37546.A0A1B0FAX7"/>
<protein>
    <recommendedName>
        <fullName evidence="13">Mff-like domain-containing protein</fullName>
    </recommendedName>
</protein>
<feature type="domain" description="Mff-like" evidence="13">
    <location>
        <begin position="54"/>
        <end position="313"/>
    </location>
</feature>
<evidence type="ECO:0000256" key="6">
    <source>
        <dbReference type="ARBA" id="ARBA00022989"/>
    </source>
</evidence>
<evidence type="ECO:0000313" key="15">
    <source>
        <dbReference type="Proteomes" id="UP000092444"/>
    </source>
</evidence>
<evidence type="ECO:0000256" key="2">
    <source>
        <dbReference type="ARBA" id="ARBA00004275"/>
    </source>
</evidence>
<keyword evidence="10" id="KW-0576">Peroxisome</keyword>
<dbReference type="Pfam" id="PF05644">
    <property type="entry name" value="Miff"/>
    <property type="match status" value="1"/>
</dbReference>
<evidence type="ECO:0000256" key="3">
    <source>
        <dbReference type="ARBA" id="ARBA00009806"/>
    </source>
</evidence>
<evidence type="ECO:0000313" key="14">
    <source>
        <dbReference type="EnsemblMetazoa" id="GMOY000680-PA"/>
    </source>
</evidence>
<evidence type="ECO:0000256" key="10">
    <source>
        <dbReference type="ARBA" id="ARBA00023140"/>
    </source>
</evidence>
<name>A0A1B0FAX7_GLOMM</name>
<dbReference type="EnsemblMetazoa" id="GMOY000680-RA">
    <property type="protein sequence ID" value="GMOY000680-PA"/>
    <property type="gene ID" value="GMOY000680"/>
</dbReference>
<dbReference type="GO" id="GO:0005777">
    <property type="term" value="C:peroxisome"/>
    <property type="evidence" value="ECO:0007669"/>
    <property type="project" value="UniProtKB-SubCell"/>
</dbReference>
<evidence type="ECO:0000256" key="8">
    <source>
        <dbReference type="ARBA" id="ARBA00023128"/>
    </source>
</evidence>
<dbReference type="InterPro" id="IPR039433">
    <property type="entry name" value="Mff-like_dom"/>
</dbReference>
<keyword evidence="15" id="KW-1185">Reference proteome</keyword>
<keyword evidence="8" id="KW-0496">Mitochondrion</keyword>
<evidence type="ECO:0000256" key="11">
    <source>
        <dbReference type="SAM" id="MobiDB-lite"/>
    </source>
</evidence>
<keyword evidence="5" id="KW-1000">Mitochondrion outer membrane</keyword>
<dbReference type="PANTHER" id="PTHR16501:SF6">
    <property type="entry name" value="TRANSPORT AND GOLGI ORGANIZATION PROTEIN 11"/>
    <property type="match status" value="1"/>
</dbReference>
<keyword evidence="6 12" id="KW-1133">Transmembrane helix</keyword>
<keyword evidence="7" id="KW-0175">Coiled coil</keyword>
<dbReference type="AlphaFoldDB" id="A0A1B0FAX7"/>
<proteinExistence type="inferred from homology"/>
<feature type="transmembrane region" description="Helical" evidence="12">
    <location>
        <begin position="294"/>
        <end position="311"/>
    </location>
</feature>
<reference evidence="14" key="1">
    <citation type="submission" date="2020-05" db="UniProtKB">
        <authorList>
            <consortium name="EnsemblMetazoa"/>
        </authorList>
    </citation>
    <scope>IDENTIFICATION</scope>
    <source>
        <strain evidence="14">Yale</strain>
    </source>
</reference>
<keyword evidence="4 12" id="KW-0812">Transmembrane</keyword>
<evidence type="ECO:0000259" key="13">
    <source>
        <dbReference type="Pfam" id="PF05644"/>
    </source>
</evidence>
<evidence type="ECO:0000256" key="12">
    <source>
        <dbReference type="SAM" id="Phobius"/>
    </source>
</evidence>
<evidence type="ECO:0000256" key="7">
    <source>
        <dbReference type="ARBA" id="ARBA00023054"/>
    </source>
</evidence>
<sequence>MVITISGDRELVFGNTVWCIKNHLFCHNKENRSLTEIVIMTTPQSPNRIFNGLDEDIYNEAKFAHEINDKMRVPKRIKATGEFSDDDLLLSNQNGMINSWNYHEKFDMNVPDRIVVLGHNQHLETRSTPREIQLENSILPKNPSGNIRVQTPPRTITLNEHHFPSASEESSPHKLTNGDDDDDYMCDEDYHDRIERPGRRAYRPTNAVVGFQINDANSVESDSQLTTGGANKRSPNVNTNPNDISVVSNREGTPIGDLTPHEEILYLRRQLAKLNRRVLNIEINNEQRMQREKIVYCLGLAYFVLKAIFWLNRN</sequence>
<organism evidence="14 15">
    <name type="scientific">Glossina morsitans morsitans</name>
    <name type="common">Savannah tsetse fly</name>
    <dbReference type="NCBI Taxonomy" id="37546"/>
    <lineage>
        <taxon>Eukaryota</taxon>
        <taxon>Metazoa</taxon>
        <taxon>Ecdysozoa</taxon>
        <taxon>Arthropoda</taxon>
        <taxon>Hexapoda</taxon>
        <taxon>Insecta</taxon>
        <taxon>Pterygota</taxon>
        <taxon>Neoptera</taxon>
        <taxon>Endopterygota</taxon>
        <taxon>Diptera</taxon>
        <taxon>Brachycera</taxon>
        <taxon>Muscomorpha</taxon>
        <taxon>Hippoboscoidea</taxon>
        <taxon>Glossinidae</taxon>
        <taxon>Glossina</taxon>
    </lineage>
</organism>
<feature type="region of interest" description="Disordered" evidence="11">
    <location>
        <begin position="219"/>
        <end position="242"/>
    </location>
</feature>
<accession>A0A1B0FAX7</accession>
<dbReference type="PANTHER" id="PTHR16501">
    <property type="entry name" value="TRANSPORT AND GOLGI ORGANIZATION PROTEIN 11"/>
    <property type="match status" value="1"/>
</dbReference>
<evidence type="ECO:0000256" key="5">
    <source>
        <dbReference type="ARBA" id="ARBA00022787"/>
    </source>
</evidence>
<evidence type="ECO:0000256" key="1">
    <source>
        <dbReference type="ARBA" id="ARBA00004200"/>
    </source>
</evidence>
<dbReference type="VEuPathDB" id="VectorBase:GMOY000680"/>
<evidence type="ECO:0000256" key="9">
    <source>
        <dbReference type="ARBA" id="ARBA00023136"/>
    </source>
</evidence>
<dbReference type="Proteomes" id="UP000092444">
    <property type="component" value="Unassembled WGS sequence"/>
</dbReference>
<keyword evidence="9 12" id="KW-0472">Membrane</keyword>
<dbReference type="InterPro" id="IPR008518">
    <property type="entry name" value="Mff/Tango-11"/>
</dbReference>
<dbReference type="GO" id="GO:0005741">
    <property type="term" value="C:mitochondrial outer membrane"/>
    <property type="evidence" value="ECO:0007669"/>
    <property type="project" value="UniProtKB-SubCell"/>
</dbReference>
<comment type="subcellular location">
    <subcellularLocation>
        <location evidence="1">Mitochondrion outer membrane</location>
        <topology evidence="1">Single-pass type IV membrane protein</topology>
    </subcellularLocation>
    <subcellularLocation>
        <location evidence="2">Peroxisome</location>
    </subcellularLocation>
</comment>
<dbReference type="EMBL" id="CCAG010012973">
    <property type="status" value="NOT_ANNOTATED_CDS"/>
    <property type="molecule type" value="Genomic_DNA"/>
</dbReference>
<evidence type="ECO:0000256" key="4">
    <source>
        <dbReference type="ARBA" id="ARBA00022692"/>
    </source>
</evidence>